<dbReference type="CDD" id="cd00158">
    <property type="entry name" value="RHOD"/>
    <property type="match status" value="1"/>
</dbReference>
<dbReference type="STRING" id="1123265.GCA_000686625_04178"/>
<dbReference type="Proteomes" id="UP000308196">
    <property type="component" value="Chromosome"/>
</dbReference>
<reference evidence="14 17" key="2">
    <citation type="submission" date="2024-06" db="EMBL/GenBank/DDBJ databases">
        <title>Soil Sphingobacterium thalpophilum.</title>
        <authorList>
            <person name="Yang J."/>
            <person name="Li J."/>
        </authorList>
    </citation>
    <scope>NUCLEOTIDE SEQUENCE [LARGE SCALE GENOMIC DNA]</scope>
    <source>
        <strain evidence="14 17">22g91tb</strain>
    </source>
</reference>
<protein>
    <recommendedName>
        <fullName evidence="9">Molybdopterin-synthase adenylyltransferase</fullName>
        <ecNumber evidence="8">2.7.7.80</ecNumber>
    </recommendedName>
    <alternativeName>
        <fullName evidence="12">MoaD protein adenylase</fullName>
    </alternativeName>
    <alternativeName>
        <fullName evidence="10">Molybdopterin-converting factor subunit 1 adenylase</fullName>
    </alternativeName>
    <alternativeName>
        <fullName evidence="11">Sulfur carrier protein MoaD adenylyltransferase</fullName>
    </alternativeName>
</protein>
<accession>A0A4U9VR58</accession>
<comment type="subunit">
    <text evidence="7">Homodimer. Forms a stable heterotetrameric complex of 2 MoeB and 2 MoaD during adenylation of MoaD.</text>
</comment>
<proteinExistence type="inferred from homology"/>
<dbReference type="Gene3D" id="3.40.50.720">
    <property type="entry name" value="NAD(P)-binding Rossmann-like Domain"/>
    <property type="match status" value="1"/>
</dbReference>
<dbReference type="EC" id="2.7.7.80" evidence="8"/>
<dbReference type="KEGG" id="stha:NCTC11429_03974"/>
<comment type="function">
    <text evidence="6">Catalyzes the adenylation by ATP of the carboxyl group of the C-terminal glycine of sulfur carrier protein MoaD.</text>
</comment>
<organism evidence="15 16">
    <name type="scientific">Sphingobacterium thalpophilum</name>
    <dbReference type="NCBI Taxonomy" id="259"/>
    <lineage>
        <taxon>Bacteria</taxon>
        <taxon>Pseudomonadati</taxon>
        <taxon>Bacteroidota</taxon>
        <taxon>Sphingobacteriia</taxon>
        <taxon>Sphingobacteriales</taxon>
        <taxon>Sphingobacteriaceae</taxon>
        <taxon>Sphingobacterium</taxon>
    </lineage>
</organism>
<dbReference type="GO" id="GO:0008146">
    <property type="term" value="F:sulfotransferase activity"/>
    <property type="evidence" value="ECO:0007669"/>
    <property type="project" value="TreeGrafter"/>
</dbReference>
<dbReference type="InterPro" id="IPR001763">
    <property type="entry name" value="Rhodanese-like_dom"/>
</dbReference>
<dbReference type="PANTHER" id="PTHR10953">
    <property type="entry name" value="UBIQUITIN-ACTIVATING ENZYME E1"/>
    <property type="match status" value="1"/>
</dbReference>
<dbReference type="GO" id="GO:0005524">
    <property type="term" value="F:ATP binding"/>
    <property type="evidence" value="ECO:0007669"/>
    <property type="project" value="UniProtKB-KW"/>
</dbReference>
<sequence length="368" mass="40340">MTDDRYSRHYALTGFGKVAQMKLQQAGVLVVGAGGLGCPALQYLVASGIGTVGIVDHDSVDISNLHRQVLYDSDNVGHPKAEVAAAKLRRQNPDVTIHAHSLMLHPANAASLIEPYDIVIDCTDNFAARYLLCDACRLLDKPLIFGAIYQYEGQLAVFNVADDNGLKATYRHLFPIPPDPLEAPDCNTAGVLGVLPGLIGTLQATEAIKLITGIGTVLTNQLMTINILDNSSYTFTIPDDVPYDNSYPTTLDALRQFKYDHFCAAADQQVQNLRAEQLVTRWHAEDVLLIDVREAAEVPKLPVDHIRIPLSELPRQLSKLACPKLVFICQTGKRSLAAAQFVAAQDNHDHQIFNLEGGIDHLKLYFHA</sequence>
<dbReference type="InterPro" id="IPR035985">
    <property type="entry name" value="Ubiquitin-activating_enz"/>
</dbReference>
<evidence type="ECO:0000256" key="11">
    <source>
        <dbReference type="ARBA" id="ARBA00075328"/>
    </source>
</evidence>
<evidence type="ECO:0000256" key="6">
    <source>
        <dbReference type="ARBA" id="ARBA00055169"/>
    </source>
</evidence>
<evidence type="ECO:0000256" key="5">
    <source>
        <dbReference type="ARBA" id="ARBA00052218"/>
    </source>
</evidence>
<dbReference type="RefSeq" id="WP_028070830.1">
    <property type="nucleotide sequence ID" value="NZ_CP141191.1"/>
</dbReference>
<dbReference type="GeneID" id="78464597"/>
<gene>
    <name evidence="15" type="primary">moeZ_2</name>
    <name evidence="14" type="ORF">ABTW24_16255</name>
    <name evidence="15" type="ORF">NCTC11429_03974</name>
</gene>
<dbReference type="EMBL" id="JBEOQB010000004">
    <property type="protein sequence ID" value="MEZ0453149.1"/>
    <property type="molecule type" value="Genomic_DNA"/>
</dbReference>
<dbReference type="CDD" id="cd00757">
    <property type="entry name" value="ThiF_MoeB_HesA_family"/>
    <property type="match status" value="1"/>
</dbReference>
<evidence type="ECO:0000256" key="4">
    <source>
        <dbReference type="ARBA" id="ARBA00022840"/>
    </source>
</evidence>
<evidence type="ECO:0000256" key="3">
    <source>
        <dbReference type="ARBA" id="ARBA00022741"/>
    </source>
</evidence>
<dbReference type="Pfam" id="PF00581">
    <property type="entry name" value="Rhodanese"/>
    <property type="match status" value="1"/>
</dbReference>
<dbReference type="PANTHER" id="PTHR10953:SF102">
    <property type="entry name" value="ADENYLYLTRANSFERASE AND SULFURTRANSFERASE MOCS3"/>
    <property type="match status" value="1"/>
</dbReference>
<evidence type="ECO:0000256" key="10">
    <source>
        <dbReference type="ARBA" id="ARBA00075110"/>
    </source>
</evidence>
<keyword evidence="17" id="KW-1185">Reference proteome</keyword>
<dbReference type="PROSITE" id="PS50206">
    <property type="entry name" value="RHODANESE_3"/>
    <property type="match status" value="1"/>
</dbReference>
<evidence type="ECO:0000313" key="16">
    <source>
        <dbReference type="Proteomes" id="UP000308196"/>
    </source>
</evidence>
<evidence type="ECO:0000313" key="15">
    <source>
        <dbReference type="EMBL" id="VTR49895.1"/>
    </source>
</evidence>
<keyword evidence="2 15" id="KW-0808">Transferase</keyword>
<name>A0A4U9VR58_9SPHI</name>
<keyword evidence="4" id="KW-0067">ATP-binding</keyword>
<keyword evidence="3" id="KW-0547">Nucleotide-binding</keyword>
<evidence type="ECO:0000256" key="9">
    <source>
        <dbReference type="ARBA" id="ARBA00073635"/>
    </source>
</evidence>
<evidence type="ECO:0000313" key="17">
    <source>
        <dbReference type="Proteomes" id="UP001566204"/>
    </source>
</evidence>
<dbReference type="GO" id="GO:0008641">
    <property type="term" value="F:ubiquitin-like modifier activating enzyme activity"/>
    <property type="evidence" value="ECO:0007669"/>
    <property type="project" value="InterPro"/>
</dbReference>
<dbReference type="SUPFAM" id="SSF69572">
    <property type="entry name" value="Activating enzymes of the ubiquitin-like proteins"/>
    <property type="match status" value="1"/>
</dbReference>
<keyword evidence="15" id="KW-0548">Nucleotidyltransferase</keyword>
<comment type="catalytic activity">
    <reaction evidence="5">
        <text>[molybdopterin-synthase sulfur-carrier protein]-C-terminal Gly-Gly + ATP + H(+) = [molybdopterin-synthase sulfur-carrier protein]-C-terminal Gly-Gly-AMP + diphosphate</text>
        <dbReference type="Rhea" id="RHEA:43616"/>
        <dbReference type="Rhea" id="RHEA-COMP:12159"/>
        <dbReference type="Rhea" id="RHEA-COMP:12202"/>
        <dbReference type="ChEBI" id="CHEBI:15378"/>
        <dbReference type="ChEBI" id="CHEBI:30616"/>
        <dbReference type="ChEBI" id="CHEBI:33019"/>
        <dbReference type="ChEBI" id="CHEBI:90618"/>
        <dbReference type="ChEBI" id="CHEBI:90778"/>
        <dbReference type="EC" id="2.7.7.80"/>
    </reaction>
</comment>
<dbReference type="FunFam" id="3.40.50.720:FF:000033">
    <property type="entry name" value="Adenylyltransferase and sulfurtransferase MOCS3"/>
    <property type="match status" value="1"/>
</dbReference>
<dbReference type="Gene3D" id="3.40.250.10">
    <property type="entry name" value="Rhodanese-like domain"/>
    <property type="match status" value="1"/>
</dbReference>
<evidence type="ECO:0000256" key="8">
    <source>
        <dbReference type="ARBA" id="ARBA00066884"/>
    </source>
</evidence>
<comment type="similarity">
    <text evidence="1">Belongs to the HesA/MoeB/ThiF family.</text>
</comment>
<dbReference type="EMBL" id="LR590484">
    <property type="protein sequence ID" value="VTR49895.1"/>
    <property type="molecule type" value="Genomic_DNA"/>
</dbReference>
<dbReference type="GO" id="GO:0061605">
    <property type="term" value="F:molybdopterin-synthase adenylyltransferase activity"/>
    <property type="evidence" value="ECO:0007669"/>
    <property type="project" value="UniProtKB-EC"/>
</dbReference>
<dbReference type="InterPro" id="IPR000594">
    <property type="entry name" value="ThiF_NAD_FAD-bd"/>
</dbReference>
<feature type="domain" description="Rhodanese" evidence="13">
    <location>
        <begin position="283"/>
        <end position="367"/>
    </location>
</feature>
<dbReference type="InterPro" id="IPR045886">
    <property type="entry name" value="ThiF/MoeB/HesA"/>
</dbReference>
<evidence type="ECO:0000313" key="14">
    <source>
        <dbReference type="EMBL" id="MEZ0453149.1"/>
    </source>
</evidence>
<dbReference type="Pfam" id="PF00899">
    <property type="entry name" value="ThiF"/>
    <property type="match status" value="1"/>
</dbReference>
<evidence type="ECO:0000259" key="13">
    <source>
        <dbReference type="PROSITE" id="PS50206"/>
    </source>
</evidence>
<reference evidence="15 16" key="1">
    <citation type="submission" date="2019-05" db="EMBL/GenBank/DDBJ databases">
        <authorList>
            <consortium name="Pathogen Informatics"/>
        </authorList>
    </citation>
    <scope>NUCLEOTIDE SEQUENCE [LARGE SCALE GENOMIC DNA]</scope>
    <source>
        <strain evidence="15 16">NCTC11429</strain>
    </source>
</reference>
<evidence type="ECO:0000256" key="2">
    <source>
        <dbReference type="ARBA" id="ARBA00022679"/>
    </source>
</evidence>
<dbReference type="Proteomes" id="UP001566204">
    <property type="component" value="Unassembled WGS sequence"/>
</dbReference>
<evidence type="ECO:0000256" key="1">
    <source>
        <dbReference type="ARBA" id="ARBA00009919"/>
    </source>
</evidence>
<evidence type="ECO:0000256" key="7">
    <source>
        <dbReference type="ARBA" id="ARBA00063809"/>
    </source>
</evidence>
<dbReference type="AlphaFoldDB" id="A0A4U9VR58"/>
<evidence type="ECO:0000256" key="12">
    <source>
        <dbReference type="ARBA" id="ARBA00078531"/>
    </source>
</evidence>
<dbReference type="InterPro" id="IPR036873">
    <property type="entry name" value="Rhodanese-like_dom_sf"/>
</dbReference>
<dbReference type="GO" id="GO:0004792">
    <property type="term" value="F:thiosulfate-cyanide sulfurtransferase activity"/>
    <property type="evidence" value="ECO:0007669"/>
    <property type="project" value="TreeGrafter"/>
</dbReference>
<dbReference type="GO" id="GO:0005829">
    <property type="term" value="C:cytosol"/>
    <property type="evidence" value="ECO:0007669"/>
    <property type="project" value="TreeGrafter"/>
</dbReference>